<organism evidence="13 14">
    <name type="scientific">Dufourea novaeangliae</name>
    <name type="common">Sweat bee</name>
    <dbReference type="NCBI Taxonomy" id="178035"/>
    <lineage>
        <taxon>Eukaryota</taxon>
        <taxon>Metazoa</taxon>
        <taxon>Ecdysozoa</taxon>
        <taxon>Arthropoda</taxon>
        <taxon>Hexapoda</taxon>
        <taxon>Insecta</taxon>
        <taxon>Pterygota</taxon>
        <taxon>Neoptera</taxon>
        <taxon>Endopterygota</taxon>
        <taxon>Hymenoptera</taxon>
        <taxon>Apocrita</taxon>
        <taxon>Aculeata</taxon>
        <taxon>Apoidea</taxon>
        <taxon>Anthophila</taxon>
        <taxon>Halictidae</taxon>
        <taxon>Rophitinae</taxon>
        <taxon>Dufourea</taxon>
    </lineage>
</organism>
<dbReference type="InterPro" id="IPR031701">
    <property type="entry name" value="SIX1_SD"/>
</dbReference>
<dbReference type="GO" id="GO:0005667">
    <property type="term" value="C:transcription regulator complex"/>
    <property type="evidence" value="ECO:0007669"/>
    <property type="project" value="TreeGrafter"/>
</dbReference>
<keyword evidence="14" id="KW-1185">Reference proteome</keyword>
<dbReference type="Pfam" id="PF16878">
    <property type="entry name" value="SIX1_SD"/>
    <property type="match status" value="1"/>
</dbReference>
<dbReference type="Pfam" id="PF00046">
    <property type="entry name" value="Homeodomain"/>
    <property type="match status" value="1"/>
</dbReference>
<comment type="subcellular location">
    <subcellularLocation>
        <location evidence="1 9 10">Nucleus</location>
    </subcellularLocation>
</comment>
<gene>
    <name evidence="13" type="ORF">WN55_08426</name>
</gene>
<keyword evidence="7 9" id="KW-0371">Homeobox</keyword>
<dbReference type="FunFam" id="1.10.10.60:FF:000046">
    <property type="entry name" value="SIX homeobox 3"/>
    <property type="match status" value="1"/>
</dbReference>
<evidence type="ECO:0000256" key="7">
    <source>
        <dbReference type="ARBA" id="ARBA00023155"/>
    </source>
</evidence>
<dbReference type="SUPFAM" id="SSF46689">
    <property type="entry name" value="Homeodomain-like"/>
    <property type="match status" value="1"/>
</dbReference>
<keyword evidence="8 9" id="KW-0539">Nucleus</keyword>
<dbReference type="Gene3D" id="3.80.10.10">
    <property type="entry name" value="Ribonuclease Inhibitor"/>
    <property type="match status" value="2"/>
</dbReference>
<evidence type="ECO:0000259" key="12">
    <source>
        <dbReference type="PROSITE" id="PS50071"/>
    </source>
</evidence>
<dbReference type="PANTHER" id="PTHR10390:SF33">
    <property type="entry name" value="PROTEIN OPTIX"/>
    <property type="match status" value="1"/>
</dbReference>
<dbReference type="Pfam" id="PF13855">
    <property type="entry name" value="LRR_8"/>
    <property type="match status" value="1"/>
</dbReference>
<keyword evidence="11" id="KW-0812">Transmembrane</keyword>
<evidence type="ECO:0000256" key="5">
    <source>
        <dbReference type="ARBA" id="ARBA00022737"/>
    </source>
</evidence>
<keyword evidence="3" id="KW-0217">Developmental protein</keyword>
<evidence type="ECO:0000256" key="3">
    <source>
        <dbReference type="ARBA" id="ARBA00022473"/>
    </source>
</evidence>
<keyword evidence="6 9" id="KW-0238">DNA-binding</keyword>
<evidence type="ECO:0000256" key="2">
    <source>
        <dbReference type="ARBA" id="ARBA00008161"/>
    </source>
</evidence>
<keyword evidence="11" id="KW-0472">Membrane</keyword>
<evidence type="ECO:0000256" key="4">
    <source>
        <dbReference type="ARBA" id="ARBA00022614"/>
    </source>
</evidence>
<dbReference type="InterPro" id="IPR009057">
    <property type="entry name" value="Homeodomain-like_sf"/>
</dbReference>
<reference evidence="13 14" key="1">
    <citation type="submission" date="2015-07" db="EMBL/GenBank/DDBJ databases">
        <title>The genome of Dufourea novaeangliae.</title>
        <authorList>
            <person name="Pan H."/>
            <person name="Kapheim K."/>
        </authorList>
    </citation>
    <scope>NUCLEOTIDE SEQUENCE [LARGE SCALE GENOMIC DNA]</scope>
    <source>
        <strain evidence="13">0120121106</strain>
        <tissue evidence="13">Whole body</tissue>
    </source>
</reference>
<accession>A0A154P8H8</accession>
<evidence type="ECO:0000256" key="10">
    <source>
        <dbReference type="RuleBase" id="RU000682"/>
    </source>
</evidence>
<keyword evidence="11" id="KW-1133">Transmembrane helix</keyword>
<feature type="transmembrane region" description="Helical" evidence="11">
    <location>
        <begin position="348"/>
        <end position="373"/>
    </location>
</feature>
<protein>
    <submittedName>
        <fullName evidence="13">Homeobox protein SIX3</fullName>
    </submittedName>
</protein>
<feature type="non-terminal residue" evidence="13">
    <location>
        <position position="1"/>
    </location>
</feature>
<dbReference type="SMART" id="SM00369">
    <property type="entry name" value="LRR_TYP"/>
    <property type="match status" value="6"/>
</dbReference>
<keyword evidence="4" id="KW-0433">Leucine-rich repeat</keyword>
<evidence type="ECO:0000256" key="1">
    <source>
        <dbReference type="ARBA" id="ARBA00004123"/>
    </source>
</evidence>
<evidence type="ECO:0000256" key="8">
    <source>
        <dbReference type="ARBA" id="ARBA00023242"/>
    </source>
</evidence>
<evidence type="ECO:0000256" key="6">
    <source>
        <dbReference type="ARBA" id="ARBA00023125"/>
    </source>
</evidence>
<dbReference type="AlphaFoldDB" id="A0A154P8H8"/>
<evidence type="ECO:0000313" key="14">
    <source>
        <dbReference type="Proteomes" id="UP000076502"/>
    </source>
</evidence>
<sequence>LDLSGRGLKKEDFFLKLQSQIVLAEVTDLILRGNQFDSFLDCSTNLTSLRTLDLSHNHLQRFFFLCKEEYNLQVLNVSHNKLLYIDDNAFNDRIPKLKILDLSWNKLSIVNETMLEHFKVLENLTIANNPINDGIHENAFWNLKALRYLNLSNVSSTYFSLEFFKTLTNLSTLDLSENPVKTIPTLPNSLEELDLSNTQITQLQNLILPKLRELKLNNMPLLRELLFNDLENLNSLETLTLTGSKKLVHLRVLNYDARLLPRLQSLSINDCGLKTLDSTLLPIIKKTQILKLDNNPWNCDCKMQWITMLNATKSLSRDIKCLTPQRHLDKRLSEVPKYEVECESESSVFYLVLWACILLLIVALILAAGFFLLKRPIGHWEIGRKNRETVKYTNVDESSNDMATAASRDIPTAEEEKHVSVRTSLAGDPEDIYLENVTCVGSRLTVASGHNEKCEKQAQIESESILSPTTWVISTFRGSDSRVCSRHSADSQVACDREDRRWERAEMSAVAPAGTGATAPTANGPIVPAPVFALPTLSFTVNQVATVCETLEESGDIERLARFLWSLPVAHPNIQELNQSEAVLRARAIVAFHSGHYRELYAILERHKFTKDSHGKLQAMWLEAHYQEAEKLRGRPLGPVDKYRVRKKFPLPRTIWDGEQKTHCFKERTRSLLREWYLQDPYPNPGKKRELAAATGLTPTQVGNWFKNRRQRDRAAAAKNRFVRDTYCFVIR</sequence>
<name>A0A154P8H8_DUFNO</name>
<evidence type="ECO:0000313" key="13">
    <source>
        <dbReference type="EMBL" id="KZC07654.1"/>
    </source>
</evidence>
<keyword evidence="5" id="KW-0677">Repeat</keyword>
<dbReference type="SMART" id="SM00389">
    <property type="entry name" value="HOX"/>
    <property type="match status" value="1"/>
</dbReference>
<dbReference type="PROSITE" id="PS50071">
    <property type="entry name" value="HOMEOBOX_2"/>
    <property type="match status" value="1"/>
</dbReference>
<dbReference type="InterPro" id="IPR003591">
    <property type="entry name" value="Leu-rich_rpt_typical-subtyp"/>
</dbReference>
<dbReference type="SUPFAM" id="SSF52058">
    <property type="entry name" value="L domain-like"/>
    <property type="match status" value="1"/>
</dbReference>
<dbReference type="InterPro" id="IPR032675">
    <property type="entry name" value="LRR_dom_sf"/>
</dbReference>
<dbReference type="EMBL" id="KQ434827">
    <property type="protein sequence ID" value="KZC07654.1"/>
    <property type="molecule type" value="Genomic_DNA"/>
</dbReference>
<dbReference type="Proteomes" id="UP000076502">
    <property type="component" value="Unassembled WGS sequence"/>
</dbReference>
<dbReference type="STRING" id="178035.A0A154P8H8"/>
<evidence type="ECO:0000256" key="9">
    <source>
        <dbReference type="PROSITE-ProRule" id="PRU00108"/>
    </source>
</evidence>
<dbReference type="OrthoDB" id="3501850at2759"/>
<proteinExistence type="inferred from homology"/>
<dbReference type="PANTHER" id="PTHR10390">
    <property type="entry name" value="HOMEOBOX PROTEIN SIX"/>
    <property type="match status" value="1"/>
</dbReference>
<feature type="DNA-binding region" description="Homeobox" evidence="9">
    <location>
        <begin position="658"/>
        <end position="717"/>
    </location>
</feature>
<dbReference type="PROSITE" id="PS51450">
    <property type="entry name" value="LRR"/>
    <property type="match status" value="3"/>
</dbReference>
<feature type="domain" description="Homeobox" evidence="12">
    <location>
        <begin position="656"/>
        <end position="716"/>
    </location>
</feature>
<dbReference type="GO" id="GO:0005634">
    <property type="term" value="C:nucleus"/>
    <property type="evidence" value="ECO:0007669"/>
    <property type="project" value="UniProtKB-SubCell"/>
</dbReference>
<evidence type="ECO:0000256" key="11">
    <source>
        <dbReference type="SAM" id="Phobius"/>
    </source>
</evidence>
<dbReference type="InterPro" id="IPR001611">
    <property type="entry name" value="Leu-rich_rpt"/>
</dbReference>
<dbReference type="CDD" id="cd00086">
    <property type="entry name" value="homeodomain"/>
    <property type="match status" value="1"/>
</dbReference>
<comment type="similarity">
    <text evidence="2">Belongs to the SIX/Sine oculis homeobox family.</text>
</comment>
<dbReference type="GO" id="GO:0000978">
    <property type="term" value="F:RNA polymerase II cis-regulatory region sequence-specific DNA binding"/>
    <property type="evidence" value="ECO:0007669"/>
    <property type="project" value="TreeGrafter"/>
</dbReference>
<dbReference type="Gene3D" id="1.10.10.60">
    <property type="entry name" value="Homeodomain-like"/>
    <property type="match status" value="1"/>
</dbReference>
<dbReference type="InterPro" id="IPR001356">
    <property type="entry name" value="HD"/>
</dbReference>
<dbReference type="GO" id="GO:0000981">
    <property type="term" value="F:DNA-binding transcription factor activity, RNA polymerase II-specific"/>
    <property type="evidence" value="ECO:0007669"/>
    <property type="project" value="TreeGrafter"/>
</dbReference>